<evidence type="ECO:0000256" key="2">
    <source>
        <dbReference type="ARBA" id="ARBA00022617"/>
    </source>
</evidence>
<dbReference type="GO" id="GO:0009055">
    <property type="term" value="F:electron transfer activity"/>
    <property type="evidence" value="ECO:0007669"/>
    <property type="project" value="InterPro"/>
</dbReference>
<dbReference type="InterPro" id="IPR002327">
    <property type="entry name" value="Cyt_c_1A/1B"/>
</dbReference>
<dbReference type="SUPFAM" id="SSF46626">
    <property type="entry name" value="Cytochrome c"/>
    <property type="match status" value="1"/>
</dbReference>
<comment type="caution">
    <text evidence="8">The sequence shown here is derived from an EMBL/GenBank/DDBJ whole genome shotgun (WGS) entry which is preliminary data.</text>
</comment>
<sequence>MFDTMTLTKIVGAFCGSLLIFLLGGWAGELIYNTGEEVPHEGEEVHQAYTIDTGEDENAEPEEEGPPFEEVLASADPAAGERVFGKCRACHQVEEGANAVGPTLYGVVGREVDTVAGYSYSGALEEHADVWSPENLNAFLEDPQGYAPGTKMSFNGLPSVEDRAAVIAYLQTLGG</sequence>
<keyword evidence="3 6" id="KW-0479">Metal-binding</keyword>
<evidence type="ECO:0000256" key="3">
    <source>
        <dbReference type="ARBA" id="ARBA00022723"/>
    </source>
</evidence>
<dbReference type="OrthoDB" id="9805828at2"/>
<dbReference type="RefSeq" id="WP_111535328.1">
    <property type="nucleotide sequence ID" value="NZ_QKZL01000001.1"/>
</dbReference>
<gene>
    <name evidence="8" type="ORF">LX81_00100</name>
</gene>
<protein>
    <submittedName>
        <fullName evidence="8">Cytochrome c</fullName>
    </submittedName>
</protein>
<keyword evidence="9" id="KW-1185">Reference proteome</keyword>
<evidence type="ECO:0000256" key="1">
    <source>
        <dbReference type="ARBA" id="ARBA00022448"/>
    </source>
</evidence>
<dbReference type="AlphaFoldDB" id="A0A2W7NJL1"/>
<accession>A0A2W7NJL1</accession>
<reference evidence="8 9" key="1">
    <citation type="submission" date="2018-06" db="EMBL/GenBank/DDBJ databases">
        <title>Genomic Encyclopedia of Archaeal and Bacterial Type Strains, Phase II (KMG-II): from individual species to whole genera.</title>
        <authorList>
            <person name="Goeker M."/>
        </authorList>
    </citation>
    <scope>NUCLEOTIDE SEQUENCE [LARGE SCALE GENOMIC DNA]</scope>
    <source>
        <strain evidence="8 9">DSM 22009</strain>
    </source>
</reference>
<dbReference type="EMBL" id="QKZL01000001">
    <property type="protein sequence ID" value="PZX19643.1"/>
    <property type="molecule type" value="Genomic_DNA"/>
</dbReference>
<dbReference type="InterPro" id="IPR036909">
    <property type="entry name" value="Cyt_c-like_dom_sf"/>
</dbReference>
<dbReference type="InterPro" id="IPR009056">
    <property type="entry name" value="Cyt_c-like_dom"/>
</dbReference>
<dbReference type="Gene3D" id="1.10.760.10">
    <property type="entry name" value="Cytochrome c-like domain"/>
    <property type="match status" value="1"/>
</dbReference>
<dbReference type="GO" id="GO:0046872">
    <property type="term" value="F:metal ion binding"/>
    <property type="evidence" value="ECO:0007669"/>
    <property type="project" value="UniProtKB-KW"/>
</dbReference>
<evidence type="ECO:0000313" key="8">
    <source>
        <dbReference type="EMBL" id="PZX19643.1"/>
    </source>
</evidence>
<dbReference type="PRINTS" id="PR00604">
    <property type="entry name" value="CYTCHRMECIAB"/>
</dbReference>
<keyword evidence="1" id="KW-0813">Transport</keyword>
<organism evidence="8 9">
    <name type="scientific">Palleronia aestuarii</name>
    <dbReference type="NCBI Taxonomy" id="568105"/>
    <lineage>
        <taxon>Bacteria</taxon>
        <taxon>Pseudomonadati</taxon>
        <taxon>Pseudomonadota</taxon>
        <taxon>Alphaproteobacteria</taxon>
        <taxon>Rhodobacterales</taxon>
        <taxon>Roseobacteraceae</taxon>
        <taxon>Palleronia</taxon>
    </lineage>
</organism>
<evidence type="ECO:0000256" key="6">
    <source>
        <dbReference type="PROSITE-ProRule" id="PRU00433"/>
    </source>
</evidence>
<dbReference type="Pfam" id="PF00034">
    <property type="entry name" value="Cytochrom_C"/>
    <property type="match status" value="1"/>
</dbReference>
<evidence type="ECO:0000259" key="7">
    <source>
        <dbReference type="PROSITE" id="PS51007"/>
    </source>
</evidence>
<evidence type="ECO:0000256" key="5">
    <source>
        <dbReference type="ARBA" id="ARBA00023004"/>
    </source>
</evidence>
<dbReference type="Proteomes" id="UP000248916">
    <property type="component" value="Unassembled WGS sequence"/>
</dbReference>
<evidence type="ECO:0000313" key="9">
    <source>
        <dbReference type="Proteomes" id="UP000248916"/>
    </source>
</evidence>
<feature type="domain" description="Cytochrome c" evidence="7">
    <location>
        <begin position="75"/>
        <end position="174"/>
    </location>
</feature>
<dbReference type="PANTHER" id="PTHR11961">
    <property type="entry name" value="CYTOCHROME C"/>
    <property type="match status" value="1"/>
</dbReference>
<keyword evidence="5 6" id="KW-0408">Iron</keyword>
<keyword evidence="2 6" id="KW-0349">Heme</keyword>
<dbReference type="PROSITE" id="PS51007">
    <property type="entry name" value="CYTC"/>
    <property type="match status" value="1"/>
</dbReference>
<name>A0A2W7NJL1_9RHOB</name>
<proteinExistence type="predicted"/>
<dbReference type="GO" id="GO:0020037">
    <property type="term" value="F:heme binding"/>
    <property type="evidence" value="ECO:0007669"/>
    <property type="project" value="InterPro"/>
</dbReference>
<keyword evidence="4" id="KW-0249">Electron transport</keyword>
<evidence type="ECO:0000256" key="4">
    <source>
        <dbReference type="ARBA" id="ARBA00022982"/>
    </source>
</evidence>